<dbReference type="EMBL" id="CP095070">
    <property type="protein sequence ID" value="UOQ69890.1"/>
    <property type="molecule type" value="Genomic_DNA"/>
</dbReference>
<keyword evidence="3" id="KW-1185">Reference proteome</keyword>
<dbReference type="Proteomes" id="UP000830401">
    <property type="component" value="Plasmid unnamed9"/>
</dbReference>
<feature type="domain" description="Tail specific protease" evidence="1">
    <location>
        <begin position="152"/>
        <end position="350"/>
    </location>
</feature>
<dbReference type="PANTHER" id="PTHR32060">
    <property type="entry name" value="TAIL-SPECIFIC PROTEASE"/>
    <property type="match status" value="1"/>
</dbReference>
<dbReference type="Gene3D" id="3.30.750.44">
    <property type="match status" value="1"/>
</dbReference>
<dbReference type="Gene3D" id="3.90.226.10">
    <property type="entry name" value="2-enoyl-CoA Hydratase, Chain A, domain 1"/>
    <property type="match status" value="1"/>
</dbReference>
<dbReference type="InterPro" id="IPR005151">
    <property type="entry name" value="Tail-specific_protease"/>
</dbReference>
<proteinExistence type="predicted"/>
<dbReference type="CDD" id="cd07562">
    <property type="entry name" value="Peptidase_S41_TRI"/>
    <property type="match status" value="1"/>
</dbReference>
<dbReference type="InterPro" id="IPR029045">
    <property type="entry name" value="ClpP/crotonase-like_dom_sf"/>
</dbReference>
<evidence type="ECO:0000259" key="1">
    <source>
        <dbReference type="SMART" id="SM00245"/>
    </source>
</evidence>
<accession>A0ABY4GGF6</accession>
<keyword evidence="2" id="KW-0614">Plasmid</keyword>
<geneLocation type="plasmid" evidence="2 3">
    <name>unnamed9</name>
</geneLocation>
<evidence type="ECO:0000313" key="2">
    <source>
        <dbReference type="EMBL" id="UOQ69890.1"/>
    </source>
</evidence>
<dbReference type="RefSeq" id="WP_245127739.1">
    <property type="nucleotide sequence ID" value="NZ_CP095070.1"/>
</dbReference>
<organism evidence="2 3">
    <name type="scientific">Hymenobacter volaticus</name>
    <dbReference type="NCBI Taxonomy" id="2932254"/>
    <lineage>
        <taxon>Bacteria</taxon>
        <taxon>Pseudomonadati</taxon>
        <taxon>Bacteroidota</taxon>
        <taxon>Cytophagia</taxon>
        <taxon>Cytophagales</taxon>
        <taxon>Hymenobacteraceae</taxon>
        <taxon>Hymenobacter</taxon>
    </lineage>
</organism>
<dbReference type="SUPFAM" id="SSF52096">
    <property type="entry name" value="ClpP/crotonase"/>
    <property type="match status" value="1"/>
</dbReference>
<protein>
    <submittedName>
        <fullName evidence="2">S41 family peptidase</fullName>
    </submittedName>
</protein>
<dbReference type="PANTHER" id="PTHR32060:SF30">
    <property type="entry name" value="CARBOXY-TERMINAL PROCESSING PROTEASE CTPA"/>
    <property type="match status" value="1"/>
</dbReference>
<dbReference type="Pfam" id="PF03572">
    <property type="entry name" value="Peptidase_S41"/>
    <property type="match status" value="1"/>
</dbReference>
<gene>
    <name evidence="2" type="ORF">MUN86_30780</name>
</gene>
<dbReference type="Gene3D" id="2.30.42.10">
    <property type="match status" value="1"/>
</dbReference>
<dbReference type="InterPro" id="IPR036034">
    <property type="entry name" value="PDZ_sf"/>
</dbReference>
<sequence>MAYFFPYKYAVGTDWQQMLSTYIPRFLGAGNALEYRQTALALFTDLHDSHATVTQDPVLSPLEGDYIVAAAVQFVNDQAMVIRVRHDGQVVQPPLEPGDRITEVDGVSVDEWVKQRLPLTPGSNKAAQLRSLAVNLLRGNTPEMQVKVLRAGKSLSLTAPRFKLGTVPPVKPAVGDSTYRFLTPKIGYVNLATITRAKLPTIMQAFQQTDGIVFDLRNYPGEFVTNQLLSYFISKPTAFAKFAAFDARYPGRFVEYQPKPIEPAGSTPYAGRVVVLVNEITLSQGEYTAMALRAGPRATIVGSQTGGADGDISRIVLPGNLVTRISGTGVYYPDGRETQRVGIVPDVEVHPTAEGLRAGQDELRDKAIQIITSTK</sequence>
<name>A0ABY4GGF6_9BACT</name>
<dbReference type="SUPFAM" id="SSF50156">
    <property type="entry name" value="PDZ domain-like"/>
    <property type="match status" value="1"/>
</dbReference>
<reference evidence="2" key="1">
    <citation type="submission" date="2022-04" db="EMBL/GenBank/DDBJ databases">
        <title>Hymenobacter sp. isolated from the air.</title>
        <authorList>
            <person name="Won M."/>
            <person name="Lee C.-M."/>
            <person name="Woen H.-Y."/>
            <person name="Kwon S.-W."/>
        </authorList>
    </citation>
    <scope>NUCLEOTIDE SEQUENCE</scope>
    <source>
        <strain evidence="2">5420S-77</strain>
        <plasmid evidence="2">unnamed9</plasmid>
    </source>
</reference>
<dbReference type="SMART" id="SM00245">
    <property type="entry name" value="TSPc"/>
    <property type="match status" value="1"/>
</dbReference>
<evidence type="ECO:0000313" key="3">
    <source>
        <dbReference type="Proteomes" id="UP000830401"/>
    </source>
</evidence>